<reference evidence="1 2" key="1">
    <citation type="journal article" date="2015" name="Parasit. Vectors">
        <title>Draft genome of the scabies mite.</title>
        <authorList>
            <person name="Rider S.D.Jr."/>
            <person name="Morgan M.S."/>
            <person name="Arlian L.G."/>
        </authorList>
    </citation>
    <scope>NUCLEOTIDE SEQUENCE [LARGE SCALE GENOMIC DNA]</scope>
    <source>
        <strain evidence="1">Arlian Lab</strain>
    </source>
</reference>
<organism evidence="1 2">
    <name type="scientific">Sarcoptes scabiei</name>
    <name type="common">Itch mite</name>
    <name type="synonym">Acarus scabiei</name>
    <dbReference type="NCBI Taxonomy" id="52283"/>
    <lineage>
        <taxon>Eukaryota</taxon>
        <taxon>Metazoa</taxon>
        <taxon>Ecdysozoa</taxon>
        <taxon>Arthropoda</taxon>
        <taxon>Chelicerata</taxon>
        <taxon>Arachnida</taxon>
        <taxon>Acari</taxon>
        <taxon>Acariformes</taxon>
        <taxon>Sarcoptiformes</taxon>
        <taxon>Astigmata</taxon>
        <taxon>Psoroptidia</taxon>
        <taxon>Sarcoptoidea</taxon>
        <taxon>Sarcoptidae</taxon>
        <taxon>Sarcoptinae</taxon>
        <taxon>Sarcoptes</taxon>
    </lineage>
</organism>
<evidence type="ECO:0000313" key="2">
    <source>
        <dbReference type="Proteomes" id="UP000616769"/>
    </source>
</evidence>
<sequence length="103" mass="12541">MRSFLIVSLLSAFLAFVLAQDEIPFKTKIFQDYGWQPRYQHPSDQSDCESWHRILNSQVDSYRREPEVTRPPYRIISKDRFFPRLILRTIDHRRPPPEDNDYW</sequence>
<accession>A0A131ZYE7</accession>
<name>A0A131ZYE7_SARSC</name>
<dbReference type="EMBL" id="JXLN01004618">
    <property type="protein sequence ID" value="KPM03325.1"/>
    <property type="molecule type" value="Genomic_DNA"/>
</dbReference>
<dbReference type="AlphaFoldDB" id="A0A131ZYE7"/>
<comment type="caution">
    <text evidence="1">The sequence shown here is derived from an EMBL/GenBank/DDBJ whole genome shotgun (WGS) entry which is preliminary data.</text>
</comment>
<evidence type="ECO:0000313" key="1">
    <source>
        <dbReference type="EMBL" id="KPM03325.1"/>
    </source>
</evidence>
<proteinExistence type="predicted"/>
<protein>
    <submittedName>
        <fullName evidence="1">Uncharacterized protein</fullName>
    </submittedName>
</protein>
<gene>
    <name evidence="1" type="ORF">QR98_0017560</name>
</gene>
<dbReference type="Proteomes" id="UP000616769">
    <property type="component" value="Unassembled WGS sequence"/>
</dbReference>
<dbReference type="VEuPathDB" id="VectorBase:SSCA009622"/>